<organism evidence="2">
    <name type="scientific">Absidia glauca</name>
    <name type="common">Pin mould</name>
    <dbReference type="NCBI Taxonomy" id="4829"/>
    <lineage>
        <taxon>Eukaryota</taxon>
        <taxon>Fungi</taxon>
        <taxon>Fungi incertae sedis</taxon>
        <taxon>Mucoromycota</taxon>
        <taxon>Mucoromycotina</taxon>
        <taxon>Mucoromycetes</taxon>
        <taxon>Mucorales</taxon>
        <taxon>Cunninghamellaceae</taxon>
        <taxon>Absidia</taxon>
    </lineage>
</organism>
<evidence type="ECO:0000256" key="1">
    <source>
        <dbReference type="SAM" id="MobiDB-lite"/>
    </source>
</evidence>
<feature type="region of interest" description="Disordered" evidence="1">
    <location>
        <begin position="33"/>
        <end position="54"/>
    </location>
</feature>
<evidence type="ECO:0000313" key="3">
    <source>
        <dbReference type="Proteomes" id="UP000078561"/>
    </source>
</evidence>
<keyword evidence="3" id="KW-1185">Reference proteome</keyword>
<reference evidence="2" key="1">
    <citation type="submission" date="2016-04" db="EMBL/GenBank/DDBJ databases">
        <authorList>
            <person name="Evans L.H."/>
            <person name="Alamgir A."/>
            <person name="Owens N."/>
            <person name="Weber N.D."/>
            <person name="Virtaneva K."/>
            <person name="Barbian K."/>
            <person name="Babar A."/>
            <person name="Rosenke K."/>
        </authorList>
    </citation>
    <scope>NUCLEOTIDE SEQUENCE [LARGE SCALE GENOMIC DNA]</scope>
    <source>
        <strain evidence="2">CBS 101.48</strain>
    </source>
</reference>
<gene>
    <name evidence="2" type="primary">ABSGL_14067.1 scaffold 14385</name>
</gene>
<dbReference type="AlphaFoldDB" id="A0A168SGK0"/>
<feature type="region of interest" description="Disordered" evidence="1">
    <location>
        <begin position="1"/>
        <end position="20"/>
    </location>
</feature>
<dbReference type="InParanoid" id="A0A168SGK0"/>
<accession>A0A168SGK0</accession>
<protein>
    <submittedName>
        <fullName evidence="2">Uncharacterized protein</fullName>
    </submittedName>
</protein>
<evidence type="ECO:0000313" key="2">
    <source>
        <dbReference type="EMBL" id="SAM08404.1"/>
    </source>
</evidence>
<name>A0A168SGK0_ABSGL</name>
<dbReference type="Proteomes" id="UP000078561">
    <property type="component" value="Unassembled WGS sequence"/>
</dbReference>
<dbReference type="EMBL" id="LT554895">
    <property type="protein sequence ID" value="SAM08404.1"/>
    <property type="molecule type" value="Genomic_DNA"/>
</dbReference>
<sequence length="67" mass="7299">MRKGKLVSDTKSVGGSEQKKVGKRVVMFSSAMATESTVQNRPAPYGPNARRRPLGCGPYEIRTLTLC</sequence>
<proteinExistence type="predicted"/>